<dbReference type="InterPro" id="IPR012337">
    <property type="entry name" value="RNaseH-like_sf"/>
</dbReference>
<dbReference type="STRING" id="1754191.A0A1Y1V0C8"/>
<protein>
    <recommendedName>
        <fullName evidence="1">Gfd2/YDR514C-like C-terminal domain-containing protein</fullName>
    </recommendedName>
</protein>
<dbReference type="Proteomes" id="UP000193719">
    <property type="component" value="Unassembled WGS sequence"/>
</dbReference>
<proteinExistence type="predicted"/>
<dbReference type="InterPro" id="IPR048519">
    <property type="entry name" value="Gfd2/YDR514C-like_C"/>
</dbReference>
<comment type="caution">
    <text evidence="2">The sequence shown here is derived from an EMBL/GenBank/DDBJ whole genome shotgun (WGS) entry which is preliminary data.</text>
</comment>
<evidence type="ECO:0000259" key="1">
    <source>
        <dbReference type="Pfam" id="PF21762"/>
    </source>
</evidence>
<reference evidence="2 3" key="1">
    <citation type="submission" date="2016-08" db="EMBL/GenBank/DDBJ databases">
        <title>Genomes of anaerobic fungi encode conserved fungal cellulosomes for biomass hydrolysis.</title>
        <authorList>
            <consortium name="DOE Joint Genome Institute"/>
            <person name="Haitjema C.H."/>
            <person name="Gilmore S.P."/>
            <person name="Henske J.K."/>
            <person name="Solomon K.V."/>
            <person name="De Groot R."/>
            <person name="Kuo A."/>
            <person name="Mondo S.J."/>
            <person name="Salamov A.A."/>
            <person name="Labutti K."/>
            <person name="Zhao Z."/>
            <person name="Chiniquy J."/>
            <person name="Barry K."/>
            <person name="Brewer H.M."/>
            <person name="Purvine S.O."/>
            <person name="Wright A.T."/>
            <person name="Boxma B."/>
            <person name="Van Alen T."/>
            <person name="Hackstein J.H."/>
            <person name="Baker S.E."/>
            <person name="Grigoriev I.V."/>
            <person name="O'Malley M.A."/>
        </authorList>
    </citation>
    <scope>NUCLEOTIDE SEQUENCE [LARGE SCALE GENOMIC DNA]</scope>
    <source>
        <strain evidence="3">finn</strain>
    </source>
</reference>
<accession>A0A1Y1V0C8</accession>
<organism evidence="2 3">
    <name type="scientific">Piromyces finnis</name>
    <dbReference type="NCBI Taxonomy" id="1754191"/>
    <lineage>
        <taxon>Eukaryota</taxon>
        <taxon>Fungi</taxon>
        <taxon>Fungi incertae sedis</taxon>
        <taxon>Chytridiomycota</taxon>
        <taxon>Chytridiomycota incertae sedis</taxon>
        <taxon>Neocallimastigomycetes</taxon>
        <taxon>Neocallimastigales</taxon>
        <taxon>Neocallimastigaceae</taxon>
        <taxon>Piromyces</taxon>
    </lineage>
</organism>
<dbReference type="Pfam" id="PF21762">
    <property type="entry name" value="DEDDh_C"/>
    <property type="match status" value="1"/>
</dbReference>
<evidence type="ECO:0000313" key="3">
    <source>
        <dbReference type="Proteomes" id="UP000193719"/>
    </source>
</evidence>
<keyword evidence="3" id="KW-1185">Reference proteome</keyword>
<dbReference type="GO" id="GO:0005634">
    <property type="term" value="C:nucleus"/>
    <property type="evidence" value="ECO:0007669"/>
    <property type="project" value="TreeGrafter"/>
</dbReference>
<dbReference type="OrthoDB" id="2145921at2759"/>
<name>A0A1Y1V0C8_9FUNG</name>
<dbReference type="SUPFAM" id="SSF53098">
    <property type="entry name" value="Ribonuclease H-like"/>
    <property type="match status" value="1"/>
</dbReference>
<reference evidence="2 3" key="2">
    <citation type="submission" date="2016-08" db="EMBL/GenBank/DDBJ databases">
        <title>Pervasive Adenine N6-methylation of Active Genes in Fungi.</title>
        <authorList>
            <consortium name="DOE Joint Genome Institute"/>
            <person name="Mondo S.J."/>
            <person name="Dannebaum R.O."/>
            <person name="Kuo R.C."/>
            <person name="Labutti K."/>
            <person name="Haridas S."/>
            <person name="Kuo A."/>
            <person name="Salamov A."/>
            <person name="Ahrendt S.R."/>
            <person name="Lipzen A."/>
            <person name="Sullivan W."/>
            <person name="Andreopoulos W.B."/>
            <person name="Clum A."/>
            <person name="Lindquist E."/>
            <person name="Daum C."/>
            <person name="Ramamoorthy G.K."/>
            <person name="Gryganskyi A."/>
            <person name="Culley D."/>
            <person name="Magnuson J.K."/>
            <person name="James T.Y."/>
            <person name="O'Malley M.A."/>
            <person name="Stajich J.E."/>
            <person name="Spatafora J.W."/>
            <person name="Visel A."/>
            <person name="Grigoriev I.V."/>
        </authorList>
    </citation>
    <scope>NUCLEOTIDE SEQUENCE [LARGE SCALE GENOMIC DNA]</scope>
    <source>
        <strain evidence="3">finn</strain>
    </source>
</reference>
<gene>
    <name evidence="2" type="ORF">BCR36DRAFT_301500</name>
</gene>
<dbReference type="InterPro" id="IPR040151">
    <property type="entry name" value="Gfd2/YDR514C-like"/>
</dbReference>
<feature type="domain" description="Gfd2/YDR514C-like C-terminal" evidence="1">
    <location>
        <begin position="54"/>
        <end position="221"/>
    </location>
</feature>
<dbReference type="AlphaFoldDB" id="A0A1Y1V0C8"/>
<dbReference type="PANTHER" id="PTHR28083:SF1">
    <property type="entry name" value="GOOD FOR FULL DBP5 ACTIVITY PROTEIN 2"/>
    <property type="match status" value="1"/>
</dbReference>
<dbReference type="PANTHER" id="PTHR28083">
    <property type="entry name" value="GOOD FOR FULL DBP5 ACTIVITY PROTEIN 2"/>
    <property type="match status" value="1"/>
</dbReference>
<dbReference type="EMBL" id="MCFH01000045">
    <property type="protein sequence ID" value="ORX44519.1"/>
    <property type="molecule type" value="Genomic_DNA"/>
</dbReference>
<evidence type="ECO:0000313" key="2">
    <source>
        <dbReference type="EMBL" id="ORX44519.1"/>
    </source>
</evidence>
<sequence>MWDIIINKNIIPSFILYPDYYITAITCKKIKNLQYNIKLINEFQNKVKNDRKIIVIDTESYENDLNIITEFGWCVFNVDGKIIKEQHFIVKEYYNLRNGNYVPDNKDHYIFGKSQHKSLNEINKILQDEINCADFIIGYGIHNDIKYLKNSGIEFSKFSFIDGEIFNPNRKYIIEMYDFHSAYFLKAPSILKYGLKDFQIKYKYLDNAGNDSHYIMKYFLKFIKNFNINSKKYSRILNINVPTNFSSCKFFY</sequence>